<dbReference type="Gene3D" id="1.10.560.10">
    <property type="entry name" value="GroEL-like equatorial domain"/>
    <property type="match status" value="1"/>
</dbReference>
<reference evidence="1 2" key="1">
    <citation type="submission" date="2024-01" db="EMBL/GenBank/DDBJ databases">
        <title>The genomes of 5 underutilized Papilionoideae crops provide insights into root nodulation and disease resistance.</title>
        <authorList>
            <person name="Yuan L."/>
        </authorList>
    </citation>
    <scope>NUCLEOTIDE SEQUENCE [LARGE SCALE GENOMIC DNA]</scope>
    <source>
        <strain evidence="1">LY-2023</strain>
        <tissue evidence="1">Leaf</tissue>
    </source>
</reference>
<organism evidence="1 2">
    <name type="scientific">Clitoria ternatea</name>
    <name type="common">Butterfly pea</name>
    <dbReference type="NCBI Taxonomy" id="43366"/>
    <lineage>
        <taxon>Eukaryota</taxon>
        <taxon>Viridiplantae</taxon>
        <taxon>Streptophyta</taxon>
        <taxon>Embryophyta</taxon>
        <taxon>Tracheophyta</taxon>
        <taxon>Spermatophyta</taxon>
        <taxon>Magnoliopsida</taxon>
        <taxon>eudicotyledons</taxon>
        <taxon>Gunneridae</taxon>
        <taxon>Pentapetalae</taxon>
        <taxon>rosids</taxon>
        <taxon>fabids</taxon>
        <taxon>Fabales</taxon>
        <taxon>Fabaceae</taxon>
        <taxon>Papilionoideae</taxon>
        <taxon>50 kb inversion clade</taxon>
        <taxon>NPAAA clade</taxon>
        <taxon>indigoferoid/millettioid clade</taxon>
        <taxon>Phaseoleae</taxon>
        <taxon>Clitoria</taxon>
    </lineage>
</organism>
<evidence type="ECO:0000313" key="2">
    <source>
        <dbReference type="Proteomes" id="UP001359559"/>
    </source>
</evidence>
<protein>
    <submittedName>
        <fullName evidence="1">Uncharacterized protein</fullName>
    </submittedName>
</protein>
<sequence length="104" mass="12011">MQIQNLTTIMISRTVVAQDDTSRDGTTSTVIFIVELMKQSECYIDKELDSSFTWNSLRSDPLLFVPTSYPSLTTGTHFLLFSSLCLFHRIKHVLFFCLTYMLRC</sequence>
<comment type="caution">
    <text evidence="1">The sequence shown here is derived from an EMBL/GenBank/DDBJ whole genome shotgun (WGS) entry which is preliminary data.</text>
</comment>
<accession>A0AAN9FKF6</accession>
<evidence type="ECO:0000313" key="1">
    <source>
        <dbReference type="EMBL" id="KAK7278132.1"/>
    </source>
</evidence>
<dbReference type="SUPFAM" id="SSF48592">
    <property type="entry name" value="GroEL equatorial domain-like"/>
    <property type="match status" value="1"/>
</dbReference>
<keyword evidence="2" id="KW-1185">Reference proteome</keyword>
<proteinExistence type="predicted"/>
<gene>
    <name evidence="1" type="ORF">RJT34_23157</name>
</gene>
<dbReference type="EMBL" id="JAYKXN010000006">
    <property type="protein sequence ID" value="KAK7278132.1"/>
    <property type="molecule type" value="Genomic_DNA"/>
</dbReference>
<dbReference type="Proteomes" id="UP001359559">
    <property type="component" value="Unassembled WGS sequence"/>
</dbReference>
<dbReference type="AlphaFoldDB" id="A0AAN9FKF6"/>
<name>A0AAN9FKF6_CLITE</name>
<dbReference type="InterPro" id="IPR027413">
    <property type="entry name" value="GROEL-like_equatorial_sf"/>
</dbReference>